<gene>
    <name evidence="1" type="ORF">BCR42DRAFT_426105</name>
</gene>
<comment type="caution">
    <text evidence="1">The sequence shown here is derived from an EMBL/GenBank/DDBJ whole genome shotgun (WGS) entry which is preliminary data.</text>
</comment>
<sequence>MTQSITDKQSRYIGNLFSLVLNHCNLLTMTHVFPLPQLGLDQAVSLTCLENKEMQEFYGIIRLFQYIYIYIY</sequence>
<keyword evidence="2" id="KW-1185">Reference proteome</keyword>
<organism evidence="1 2">
    <name type="scientific">Absidia repens</name>
    <dbReference type="NCBI Taxonomy" id="90262"/>
    <lineage>
        <taxon>Eukaryota</taxon>
        <taxon>Fungi</taxon>
        <taxon>Fungi incertae sedis</taxon>
        <taxon>Mucoromycota</taxon>
        <taxon>Mucoromycotina</taxon>
        <taxon>Mucoromycetes</taxon>
        <taxon>Mucorales</taxon>
        <taxon>Cunninghamellaceae</taxon>
        <taxon>Absidia</taxon>
    </lineage>
</organism>
<dbReference type="Proteomes" id="UP000193560">
    <property type="component" value="Unassembled WGS sequence"/>
</dbReference>
<dbReference type="EMBL" id="MCGE01000035">
    <property type="protein sequence ID" value="ORZ07357.1"/>
    <property type="molecule type" value="Genomic_DNA"/>
</dbReference>
<accession>A0A1X2I1G6</accession>
<protein>
    <submittedName>
        <fullName evidence="1">Uncharacterized protein</fullName>
    </submittedName>
</protein>
<name>A0A1X2I1G6_9FUNG</name>
<proteinExistence type="predicted"/>
<evidence type="ECO:0000313" key="2">
    <source>
        <dbReference type="Proteomes" id="UP000193560"/>
    </source>
</evidence>
<reference evidence="1 2" key="1">
    <citation type="submission" date="2016-07" db="EMBL/GenBank/DDBJ databases">
        <title>Pervasive Adenine N6-methylation of Active Genes in Fungi.</title>
        <authorList>
            <consortium name="DOE Joint Genome Institute"/>
            <person name="Mondo S.J."/>
            <person name="Dannebaum R.O."/>
            <person name="Kuo R.C."/>
            <person name="Labutti K."/>
            <person name="Haridas S."/>
            <person name="Kuo A."/>
            <person name="Salamov A."/>
            <person name="Ahrendt S.R."/>
            <person name="Lipzen A."/>
            <person name="Sullivan W."/>
            <person name="Andreopoulos W.B."/>
            <person name="Clum A."/>
            <person name="Lindquist E."/>
            <person name="Daum C."/>
            <person name="Ramamoorthy G.K."/>
            <person name="Gryganskyi A."/>
            <person name="Culley D."/>
            <person name="Magnuson J.K."/>
            <person name="James T.Y."/>
            <person name="O'Malley M.A."/>
            <person name="Stajich J.E."/>
            <person name="Spatafora J.W."/>
            <person name="Visel A."/>
            <person name="Grigoriev I.V."/>
        </authorList>
    </citation>
    <scope>NUCLEOTIDE SEQUENCE [LARGE SCALE GENOMIC DNA]</scope>
    <source>
        <strain evidence="1 2">NRRL 1336</strain>
    </source>
</reference>
<evidence type="ECO:0000313" key="1">
    <source>
        <dbReference type="EMBL" id="ORZ07357.1"/>
    </source>
</evidence>
<dbReference type="AlphaFoldDB" id="A0A1X2I1G6"/>